<sequence length="244" mass="26673">MDDILFRHTAIATPNDKSDDFLSRVAASDCAKKRVDDAKEFDELLKNSLKIDVPEDLADKIMLEQSFALERDKNVSARWHIAIAASIAFVIGVSLPIMNGILNSPGSLQFAQADIGTVALEHVKNEYFLTAKANENASLQTVNAKLAVYGAQAKEGLGEVLFVNYCSFEGTSALHMILNGEKGRVSVFIVPEDGDFKPSAEFSSDHLKGISEKMGKASLVIVGEPDEPLDMTKNKLQESIKWNI</sequence>
<accession>A0ABU9GTI1</accession>
<evidence type="ECO:0000313" key="2">
    <source>
        <dbReference type="EMBL" id="MEL0630632.1"/>
    </source>
</evidence>
<reference evidence="2 3" key="1">
    <citation type="submission" date="2024-02" db="EMBL/GenBank/DDBJ databases">
        <title>Bacteria isolated from the canopy kelp, Nereocystis luetkeana.</title>
        <authorList>
            <person name="Pfister C.A."/>
            <person name="Younker I.T."/>
            <person name="Light S.H."/>
        </authorList>
    </citation>
    <scope>NUCLEOTIDE SEQUENCE [LARGE SCALE GENOMIC DNA]</scope>
    <source>
        <strain evidence="2 3">TI.1.05</strain>
    </source>
</reference>
<organism evidence="2 3">
    <name type="scientific">Psychromonas aquatilis</name>
    <dbReference type="NCBI Taxonomy" id="2005072"/>
    <lineage>
        <taxon>Bacteria</taxon>
        <taxon>Pseudomonadati</taxon>
        <taxon>Pseudomonadota</taxon>
        <taxon>Gammaproteobacteria</taxon>
        <taxon>Alteromonadales</taxon>
        <taxon>Psychromonadaceae</taxon>
        <taxon>Psychromonas</taxon>
    </lineage>
</organism>
<keyword evidence="1" id="KW-0472">Membrane</keyword>
<proteinExistence type="predicted"/>
<feature type="transmembrane region" description="Helical" evidence="1">
    <location>
        <begin position="81"/>
        <end position="102"/>
    </location>
</feature>
<protein>
    <submittedName>
        <fullName evidence="2">DUF3379 family protein</fullName>
    </submittedName>
</protein>
<dbReference type="EMBL" id="JBAKAZ010000070">
    <property type="protein sequence ID" value="MEL0630632.1"/>
    <property type="molecule type" value="Genomic_DNA"/>
</dbReference>
<dbReference type="InterPro" id="IPR021806">
    <property type="entry name" value="DUF3379"/>
</dbReference>
<evidence type="ECO:0000313" key="3">
    <source>
        <dbReference type="Proteomes" id="UP001369082"/>
    </source>
</evidence>
<name>A0ABU9GTI1_9GAMM</name>
<evidence type="ECO:0000256" key="1">
    <source>
        <dbReference type="SAM" id="Phobius"/>
    </source>
</evidence>
<keyword evidence="3" id="KW-1185">Reference proteome</keyword>
<comment type="caution">
    <text evidence="2">The sequence shown here is derived from an EMBL/GenBank/DDBJ whole genome shotgun (WGS) entry which is preliminary data.</text>
</comment>
<dbReference type="Pfam" id="PF11859">
    <property type="entry name" value="DUF3379"/>
    <property type="match status" value="1"/>
</dbReference>
<keyword evidence="1" id="KW-1133">Transmembrane helix</keyword>
<keyword evidence="1" id="KW-0812">Transmembrane</keyword>
<gene>
    <name evidence="2" type="ORF">V6256_13535</name>
</gene>
<dbReference type="Proteomes" id="UP001369082">
    <property type="component" value="Unassembled WGS sequence"/>
</dbReference>
<dbReference type="RefSeq" id="WP_341598759.1">
    <property type="nucleotide sequence ID" value="NZ_JBAKAZ010000070.1"/>
</dbReference>